<reference evidence="2" key="1">
    <citation type="submission" date="2016-06" db="EMBL/GenBank/DDBJ databases">
        <title>Parallel loss of symbiosis genes in relatives of nitrogen-fixing non-legume Parasponia.</title>
        <authorList>
            <person name="Van Velzen R."/>
            <person name="Holmer R."/>
            <person name="Bu F."/>
            <person name="Rutten L."/>
            <person name="Van Zeijl A."/>
            <person name="Liu W."/>
            <person name="Santuari L."/>
            <person name="Cao Q."/>
            <person name="Sharma T."/>
            <person name="Shen D."/>
            <person name="Roswanjaya Y."/>
            <person name="Wardhani T."/>
            <person name="Kalhor M.S."/>
            <person name="Jansen J."/>
            <person name="Van den Hoogen J."/>
            <person name="Gungor B."/>
            <person name="Hartog M."/>
            <person name="Hontelez J."/>
            <person name="Verver J."/>
            <person name="Yang W.-C."/>
            <person name="Schijlen E."/>
            <person name="Repin R."/>
            <person name="Schilthuizen M."/>
            <person name="Schranz E."/>
            <person name="Heidstra R."/>
            <person name="Miyata K."/>
            <person name="Fedorova E."/>
            <person name="Kohlen W."/>
            <person name="Bisseling T."/>
            <person name="Smit S."/>
            <person name="Geurts R."/>
        </authorList>
    </citation>
    <scope>NUCLEOTIDE SEQUENCE [LARGE SCALE GENOMIC DNA]</scope>
    <source>
        <strain evidence="2">cv. RG33-2</strain>
    </source>
</reference>
<comment type="caution">
    <text evidence="1">The sequence shown here is derived from an EMBL/GenBank/DDBJ whole genome shotgun (WGS) entry which is preliminary data.</text>
</comment>
<dbReference type="AlphaFoldDB" id="A0A2P5EM45"/>
<evidence type="ECO:0000313" key="1">
    <source>
        <dbReference type="EMBL" id="PON86611.1"/>
    </source>
</evidence>
<organism evidence="1 2">
    <name type="scientific">Trema orientale</name>
    <name type="common">Charcoal tree</name>
    <name type="synonym">Celtis orientalis</name>
    <dbReference type="NCBI Taxonomy" id="63057"/>
    <lineage>
        <taxon>Eukaryota</taxon>
        <taxon>Viridiplantae</taxon>
        <taxon>Streptophyta</taxon>
        <taxon>Embryophyta</taxon>
        <taxon>Tracheophyta</taxon>
        <taxon>Spermatophyta</taxon>
        <taxon>Magnoliopsida</taxon>
        <taxon>eudicotyledons</taxon>
        <taxon>Gunneridae</taxon>
        <taxon>Pentapetalae</taxon>
        <taxon>rosids</taxon>
        <taxon>fabids</taxon>
        <taxon>Rosales</taxon>
        <taxon>Cannabaceae</taxon>
        <taxon>Trema</taxon>
    </lineage>
</organism>
<evidence type="ECO:0000313" key="2">
    <source>
        <dbReference type="Proteomes" id="UP000237000"/>
    </source>
</evidence>
<dbReference type="InParanoid" id="A0A2P5EM45"/>
<accession>A0A2P5EM45</accession>
<proteinExistence type="predicted"/>
<name>A0A2P5EM45_TREOI</name>
<dbReference type="EMBL" id="JXTC01000130">
    <property type="protein sequence ID" value="PON86611.1"/>
    <property type="molecule type" value="Genomic_DNA"/>
</dbReference>
<protein>
    <submittedName>
        <fullName evidence="1">Uncharacterized protein</fullName>
    </submittedName>
</protein>
<gene>
    <name evidence="1" type="ORF">TorRG33x02_176590</name>
</gene>
<dbReference type="Proteomes" id="UP000237000">
    <property type="component" value="Unassembled WGS sequence"/>
</dbReference>
<keyword evidence="2" id="KW-1185">Reference proteome</keyword>
<sequence>MTSVDELLAGIPDQRRYLRRLLVSSSWRGSLQEWATNVRVVHAGRCVSGMEIQCSTSDVRQSFRSPWVTWGLR</sequence>